<gene>
    <name evidence="5" type="primary">wecA</name>
    <name evidence="5" type="ORF">TRL7639_04485</name>
</gene>
<evidence type="ECO:0000256" key="1">
    <source>
        <dbReference type="ARBA" id="ARBA00006464"/>
    </source>
</evidence>
<feature type="transmembrane region" description="Helical" evidence="3">
    <location>
        <begin position="21"/>
        <end position="47"/>
    </location>
</feature>
<protein>
    <submittedName>
        <fullName evidence="5">UDP-N-acetylgalactosamine-undecaprenyl-phosphate N-acetylgalactosaminephosphotransferase</fullName>
        <ecNumber evidence="5">2.7.8.40</ecNumber>
    </submittedName>
</protein>
<dbReference type="EC" id="2.7.8.40" evidence="5"/>
<feature type="domain" description="Bacterial sugar transferase" evidence="4">
    <location>
        <begin position="20"/>
        <end position="211"/>
    </location>
</feature>
<dbReference type="GO" id="GO:0016780">
    <property type="term" value="F:phosphotransferase activity, for other substituted phosphate groups"/>
    <property type="evidence" value="ECO:0007669"/>
    <property type="project" value="TreeGrafter"/>
</dbReference>
<dbReference type="PANTHER" id="PTHR30576">
    <property type="entry name" value="COLANIC BIOSYNTHESIS UDP-GLUCOSE LIPID CARRIER TRANSFERASE"/>
    <property type="match status" value="1"/>
</dbReference>
<accession>A0A1Y5U118</accession>
<keyword evidence="5" id="KW-0808">Transferase</keyword>
<comment type="similarity">
    <text evidence="1">Belongs to the bacterial sugar transferase family.</text>
</comment>
<evidence type="ECO:0000256" key="3">
    <source>
        <dbReference type="SAM" id="Phobius"/>
    </source>
</evidence>
<sequence>MSQSHSSIRKPKTATVVALRLCDLCIAVPMALLFAIPMLIAALAIWLEDRDSVLFKQIRVGQGTRHFKIFKFRTMYTDKSRMMGDEHKGAPSEEARAQFQTTSANDSRITKVGKVLRPTHMDELPQLLNVVLGHMSLVGVRPDVPVQEADYTPEVWQDRHLLRPGITGFAQVDSTVETTEQRTAQDLRWVRNASVAAYVQTLLKTVTKVLKRNSL</sequence>
<proteinExistence type="inferred from homology"/>
<evidence type="ECO:0000259" key="4">
    <source>
        <dbReference type="Pfam" id="PF02397"/>
    </source>
</evidence>
<organism evidence="5 6">
    <name type="scientific">Falsiruegeria litorea R37</name>
    <dbReference type="NCBI Taxonomy" id="1200284"/>
    <lineage>
        <taxon>Bacteria</taxon>
        <taxon>Pseudomonadati</taxon>
        <taxon>Pseudomonadota</taxon>
        <taxon>Alphaproteobacteria</taxon>
        <taxon>Rhodobacterales</taxon>
        <taxon>Roseobacteraceae</taxon>
        <taxon>Falsiruegeria</taxon>
    </lineage>
</organism>
<dbReference type="OrthoDB" id="9808602at2"/>
<dbReference type="RefSeq" id="WP_085798126.1">
    <property type="nucleotide sequence ID" value="NZ_FWFO01000009.1"/>
</dbReference>
<keyword evidence="2" id="KW-0270">Exopolysaccharide synthesis</keyword>
<dbReference type="Pfam" id="PF02397">
    <property type="entry name" value="Bac_transf"/>
    <property type="match status" value="1"/>
</dbReference>
<dbReference type="AlphaFoldDB" id="A0A1Y5U118"/>
<keyword evidence="6" id="KW-1185">Reference proteome</keyword>
<keyword evidence="3" id="KW-1133">Transmembrane helix</keyword>
<keyword evidence="3" id="KW-0472">Membrane</keyword>
<dbReference type="GO" id="GO:0000271">
    <property type="term" value="P:polysaccharide biosynthetic process"/>
    <property type="evidence" value="ECO:0007669"/>
    <property type="project" value="UniProtKB-KW"/>
</dbReference>
<reference evidence="5 6" key="1">
    <citation type="submission" date="2017-03" db="EMBL/GenBank/DDBJ databases">
        <authorList>
            <person name="Afonso C.L."/>
            <person name="Miller P.J."/>
            <person name="Scott M.A."/>
            <person name="Spackman E."/>
            <person name="Goraichik I."/>
            <person name="Dimitrov K.M."/>
            <person name="Suarez D.L."/>
            <person name="Swayne D.E."/>
        </authorList>
    </citation>
    <scope>NUCLEOTIDE SEQUENCE [LARGE SCALE GENOMIC DNA]</scope>
    <source>
        <strain evidence="5 6">CECT 7639</strain>
    </source>
</reference>
<evidence type="ECO:0000313" key="6">
    <source>
        <dbReference type="Proteomes" id="UP000193077"/>
    </source>
</evidence>
<name>A0A1Y5U118_9RHOB</name>
<dbReference type="Proteomes" id="UP000193077">
    <property type="component" value="Unassembled WGS sequence"/>
</dbReference>
<dbReference type="InterPro" id="IPR003362">
    <property type="entry name" value="Bact_transf"/>
</dbReference>
<dbReference type="EMBL" id="FWFO01000009">
    <property type="protein sequence ID" value="SLN74055.1"/>
    <property type="molecule type" value="Genomic_DNA"/>
</dbReference>
<evidence type="ECO:0000256" key="2">
    <source>
        <dbReference type="ARBA" id="ARBA00023169"/>
    </source>
</evidence>
<evidence type="ECO:0000313" key="5">
    <source>
        <dbReference type="EMBL" id="SLN74055.1"/>
    </source>
</evidence>
<dbReference type="PANTHER" id="PTHR30576:SF0">
    <property type="entry name" value="UNDECAPRENYL-PHOSPHATE N-ACETYLGALACTOSAMINYL 1-PHOSPHATE TRANSFERASE-RELATED"/>
    <property type="match status" value="1"/>
</dbReference>
<keyword evidence="3" id="KW-0812">Transmembrane</keyword>